<feature type="non-terminal residue" evidence="2">
    <location>
        <position position="267"/>
    </location>
</feature>
<feature type="compositionally biased region" description="Basic and acidic residues" evidence="1">
    <location>
        <begin position="131"/>
        <end position="146"/>
    </location>
</feature>
<accession>A0A7W3TI20</accession>
<evidence type="ECO:0000256" key="1">
    <source>
        <dbReference type="SAM" id="MobiDB-lite"/>
    </source>
</evidence>
<dbReference type="EMBL" id="VKHT01001486">
    <property type="protein sequence ID" value="MBB0247216.1"/>
    <property type="molecule type" value="Genomic_DNA"/>
</dbReference>
<name>A0A7W3TI20_9ACTN</name>
<protein>
    <submittedName>
        <fullName evidence="2">DUF1015 family protein</fullName>
    </submittedName>
</protein>
<proteinExistence type="predicted"/>
<sequence>MGAANRRGRTNRSGPVRRPAASGPGTERPPGPGDRPIPIPIRTEPPASVRRPGTTRPSGPRKRSSVPSDVLSPPALTSAIVPRSDLLIPSHVVERRDATGRVAQRGVLGTLDVRGTDSGHVLRHQRIAEEEVERQSRLLSARRDAGDEPSPASDPLLLAAPDLGTFRECIELTSAGAPDAVLPTPDAGEVLLWSCDRRWSAAPPPLGPVLLADGHHRLEAARRMGRARGRAPERLPALVVDHRNHPLTLAATHRVIPGLDPHRAVGT</sequence>
<organism evidence="2 3">
    <name type="scientific">Streptomyces alkaliphilus</name>
    <dbReference type="NCBI Taxonomy" id="1472722"/>
    <lineage>
        <taxon>Bacteria</taxon>
        <taxon>Bacillati</taxon>
        <taxon>Actinomycetota</taxon>
        <taxon>Actinomycetes</taxon>
        <taxon>Kitasatosporales</taxon>
        <taxon>Streptomycetaceae</taxon>
        <taxon>Streptomyces</taxon>
    </lineage>
</organism>
<feature type="region of interest" description="Disordered" evidence="1">
    <location>
        <begin position="131"/>
        <end position="156"/>
    </location>
</feature>
<keyword evidence="3" id="KW-1185">Reference proteome</keyword>
<dbReference type="Pfam" id="PF06245">
    <property type="entry name" value="DUF1015"/>
    <property type="match status" value="1"/>
</dbReference>
<dbReference type="AlphaFoldDB" id="A0A7W3TI20"/>
<dbReference type="Proteomes" id="UP000538929">
    <property type="component" value="Unassembled WGS sequence"/>
</dbReference>
<reference evidence="3" key="1">
    <citation type="submission" date="2019-10" db="EMBL/GenBank/DDBJ databases">
        <title>Streptomyces sp. nov., a novel actinobacterium isolated from alkaline environment.</title>
        <authorList>
            <person name="Golinska P."/>
        </authorList>
    </citation>
    <scope>NUCLEOTIDE SEQUENCE [LARGE SCALE GENOMIC DNA]</scope>
    <source>
        <strain evidence="3">DSM 42118</strain>
    </source>
</reference>
<feature type="compositionally biased region" description="Basic residues" evidence="1">
    <location>
        <begin position="1"/>
        <end position="10"/>
    </location>
</feature>
<feature type="region of interest" description="Disordered" evidence="1">
    <location>
        <begin position="1"/>
        <end position="76"/>
    </location>
</feature>
<evidence type="ECO:0000313" key="3">
    <source>
        <dbReference type="Proteomes" id="UP000538929"/>
    </source>
</evidence>
<dbReference type="InterPro" id="IPR008323">
    <property type="entry name" value="UCP033563"/>
</dbReference>
<gene>
    <name evidence="2" type="ORF">FNQ90_24615</name>
</gene>
<evidence type="ECO:0000313" key="2">
    <source>
        <dbReference type="EMBL" id="MBB0247216.1"/>
    </source>
</evidence>
<comment type="caution">
    <text evidence="2">The sequence shown here is derived from an EMBL/GenBank/DDBJ whole genome shotgun (WGS) entry which is preliminary data.</text>
</comment>
<feature type="compositionally biased region" description="Pro residues" evidence="1">
    <location>
        <begin position="27"/>
        <end position="39"/>
    </location>
</feature>